<dbReference type="NCBIfam" id="TIGR00496">
    <property type="entry name" value="frr"/>
    <property type="match status" value="1"/>
</dbReference>
<dbReference type="Proteomes" id="UP001628220">
    <property type="component" value="Unassembled WGS sequence"/>
</dbReference>
<gene>
    <name evidence="3 6" type="primary">frr</name>
    <name evidence="6" type="ORF">Tsumi_01590</name>
</gene>
<evidence type="ECO:0000313" key="7">
    <source>
        <dbReference type="Proteomes" id="UP001628220"/>
    </source>
</evidence>
<dbReference type="CDD" id="cd00520">
    <property type="entry name" value="RRF"/>
    <property type="match status" value="1"/>
</dbReference>
<dbReference type="EMBL" id="BAAFSF010000001">
    <property type="protein sequence ID" value="GAB1251055.1"/>
    <property type="molecule type" value="Genomic_DNA"/>
</dbReference>
<feature type="coiled-coil region" evidence="4">
    <location>
        <begin position="116"/>
        <end position="175"/>
    </location>
</feature>
<evidence type="ECO:0000256" key="1">
    <source>
        <dbReference type="ARBA" id="ARBA00005912"/>
    </source>
</evidence>
<evidence type="ECO:0000256" key="4">
    <source>
        <dbReference type="SAM" id="Coils"/>
    </source>
</evidence>
<evidence type="ECO:0000256" key="2">
    <source>
        <dbReference type="ARBA" id="ARBA00022917"/>
    </source>
</evidence>
<comment type="caution">
    <text evidence="6">The sequence shown here is derived from an EMBL/GenBank/DDBJ whole genome shotgun (WGS) entry which is preliminary data.</text>
</comment>
<dbReference type="PANTHER" id="PTHR20982">
    <property type="entry name" value="RIBOSOME RECYCLING FACTOR"/>
    <property type="match status" value="1"/>
</dbReference>
<dbReference type="Gene3D" id="3.30.1360.40">
    <property type="match status" value="1"/>
</dbReference>
<dbReference type="HAMAP" id="MF_00040">
    <property type="entry name" value="RRF"/>
    <property type="match status" value="1"/>
</dbReference>
<reference evidence="6 7" key="1">
    <citation type="journal article" date="2025" name="Int. J. Syst. Evol. Microbiol.">
        <title>Desulfovibrio falkowii sp. nov., Porphyromonas miyakawae sp. nov., Mediterraneibacter flintii sp. nov. and Owariibacterium komagatae gen. nov., sp. nov., isolated from human faeces.</title>
        <authorList>
            <person name="Hamaguchi T."/>
            <person name="Ohara M."/>
            <person name="Hisatomi A."/>
            <person name="Sekiguchi K."/>
            <person name="Takeda J.I."/>
            <person name="Ueyama J."/>
            <person name="Ito M."/>
            <person name="Nishiwaki H."/>
            <person name="Ogi T."/>
            <person name="Hirayama M."/>
            <person name="Ohkuma M."/>
            <person name="Sakamoto M."/>
            <person name="Ohno K."/>
        </authorList>
    </citation>
    <scope>NUCLEOTIDE SEQUENCE [LARGE SCALE GENOMIC DNA]</scope>
    <source>
        <strain evidence="6 7">13CB11C</strain>
    </source>
</reference>
<comment type="subcellular location">
    <subcellularLocation>
        <location evidence="3">Cytoplasm</location>
    </subcellularLocation>
</comment>
<keyword evidence="7" id="KW-1185">Reference proteome</keyword>
<dbReference type="PANTHER" id="PTHR20982:SF3">
    <property type="entry name" value="MITOCHONDRIAL RIBOSOME RECYCLING FACTOR PSEUDO 1"/>
    <property type="match status" value="1"/>
</dbReference>
<dbReference type="Gene3D" id="1.10.132.20">
    <property type="entry name" value="Ribosome-recycling factor"/>
    <property type="match status" value="1"/>
</dbReference>
<keyword evidence="2 3" id="KW-0648">Protein biosynthesis</keyword>
<comment type="similarity">
    <text evidence="1 3">Belongs to the RRF family.</text>
</comment>
<protein>
    <recommendedName>
        <fullName evidence="3">Ribosome-recycling factor</fullName>
        <shortName evidence="3">RRF</shortName>
    </recommendedName>
    <alternativeName>
        <fullName evidence="3">Ribosome-releasing factor</fullName>
    </alternativeName>
</protein>
<dbReference type="Pfam" id="PF01765">
    <property type="entry name" value="RRF"/>
    <property type="match status" value="1"/>
</dbReference>
<dbReference type="InterPro" id="IPR036191">
    <property type="entry name" value="RRF_sf"/>
</dbReference>
<dbReference type="SUPFAM" id="SSF55194">
    <property type="entry name" value="Ribosome recycling factor, RRF"/>
    <property type="match status" value="1"/>
</dbReference>
<dbReference type="InterPro" id="IPR023584">
    <property type="entry name" value="Ribosome_recyc_fac_dom"/>
</dbReference>
<comment type="function">
    <text evidence="3">Responsible for the release of ribosomes from messenger RNA at the termination of protein biosynthesis. May increase the efficiency of translation by recycling ribosomes from one round of translation to another.</text>
</comment>
<evidence type="ECO:0000256" key="3">
    <source>
        <dbReference type="HAMAP-Rule" id="MF_00040"/>
    </source>
</evidence>
<dbReference type="InterPro" id="IPR002661">
    <property type="entry name" value="Ribosome_recyc_fac"/>
</dbReference>
<name>A0ABQ0E026_9PORP</name>
<sequence length="187" mass="21277">MQQIDEYIAIAEEAMKKGTEYLEEKLARIRAGKANPKLLDDIRVDYYGTPTPLSQVASISIPDARSIVITPWEKKIIKDIEKAIIDSPLGIMPENNGEIVRIGIPPLTEERRKQLVKQTKNEVEDTKISIRNARRDAIDKIRKSVKNDALPEDVAKDAEDRMQKLHDKYIEVADKIFAAKEKEILTV</sequence>
<proteinExistence type="inferred from homology"/>
<feature type="domain" description="Ribosome recycling factor" evidence="5">
    <location>
        <begin position="22"/>
        <end position="185"/>
    </location>
</feature>
<evidence type="ECO:0000259" key="5">
    <source>
        <dbReference type="Pfam" id="PF01765"/>
    </source>
</evidence>
<accession>A0ABQ0E026</accession>
<dbReference type="RefSeq" id="WP_411914871.1">
    <property type="nucleotide sequence ID" value="NZ_BAAFSF010000001.1"/>
</dbReference>
<evidence type="ECO:0000313" key="6">
    <source>
        <dbReference type="EMBL" id="GAB1251055.1"/>
    </source>
</evidence>
<keyword evidence="3" id="KW-0963">Cytoplasm</keyword>
<organism evidence="6 7">
    <name type="scientific">Porphyromonas miyakawae</name>
    <dbReference type="NCBI Taxonomy" id="3137470"/>
    <lineage>
        <taxon>Bacteria</taxon>
        <taxon>Pseudomonadati</taxon>
        <taxon>Bacteroidota</taxon>
        <taxon>Bacteroidia</taxon>
        <taxon>Bacteroidales</taxon>
        <taxon>Porphyromonadaceae</taxon>
        <taxon>Porphyromonas</taxon>
    </lineage>
</organism>
<keyword evidence="4" id="KW-0175">Coiled coil</keyword>